<protein>
    <submittedName>
        <fullName evidence="4">DUF4124 domain-containing protein</fullName>
    </submittedName>
</protein>
<accession>A0ABS0YQI6</accession>
<organism evidence="4 5">
    <name type="scientific">Geomonas propionica</name>
    <dbReference type="NCBI Taxonomy" id="2798582"/>
    <lineage>
        <taxon>Bacteria</taxon>
        <taxon>Pseudomonadati</taxon>
        <taxon>Thermodesulfobacteriota</taxon>
        <taxon>Desulfuromonadia</taxon>
        <taxon>Geobacterales</taxon>
        <taxon>Geobacteraceae</taxon>
        <taxon>Geomonas</taxon>
    </lineage>
</organism>
<reference evidence="4 5" key="1">
    <citation type="submission" date="2020-12" db="EMBL/GenBank/DDBJ databases">
        <title>Geomonas sp. Red259, isolated from paddy soil.</title>
        <authorList>
            <person name="Xu Z."/>
            <person name="Zhang Z."/>
            <person name="Masuda Y."/>
            <person name="Itoh H."/>
            <person name="Senoo K."/>
        </authorList>
    </citation>
    <scope>NUCLEOTIDE SEQUENCE [LARGE SCALE GENOMIC DNA]</scope>
    <source>
        <strain evidence="4 5">Red259</strain>
    </source>
</reference>
<feature type="chain" id="PRO_5046700907" evidence="2">
    <location>
        <begin position="22"/>
        <end position="172"/>
    </location>
</feature>
<dbReference type="Pfam" id="PF13511">
    <property type="entry name" value="DUF4124"/>
    <property type="match status" value="1"/>
</dbReference>
<name>A0ABS0YQI6_9BACT</name>
<feature type="coiled-coil region" evidence="1">
    <location>
        <begin position="93"/>
        <end position="120"/>
    </location>
</feature>
<dbReference type="InterPro" id="IPR025392">
    <property type="entry name" value="DUF4124"/>
</dbReference>
<evidence type="ECO:0000256" key="1">
    <source>
        <dbReference type="SAM" id="Coils"/>
    </source>
</evidence>
<feature type="domain" description="DUF4124" evidence="3">
    <location>
        <begin position="10"/>
        <end position="67"/>
    </location>
</feature>
<keyword evidence="1" id="KW-0175">Coiled coil</keyword>
<evidence type="ECO:0000313" key="5">
    <source>
        <dbReference type="Proteomes" id="UP000641025"/>
    </source>
</evidence>
<feature type="signal peptide" evidence="2">
    <location>
        <begin position="1"/>
        <end position="21"/>
    </location>
</feature>
<dbReference type="RefSeq" id="WP_199394692.1">
    <property type="nucleotide sequence ID" value="NZ_JAEMHK010000005.1"/>
</dbReference>
<keyword evidence="5" id="KW-1185">Reference proteome</keyword>
<evidence type="ECO:0000256" key="2">
    <source>
        <dbReference type="SAM" id="SignalP"/>
    </source>
</evidence>
<comment type="caution">
    <text evidence="4">The sequence shown here is derived from an EMBL/GenBank/DDBJ whole genome shotgun (WGS) entry which is preliminary data.</text>
</comment>
<dbReference type="EMBL" id="JAEMHK010000005">
    <property type="protein sequence ID" value="MBJ6800181.1"/>
    <property type="molecule type" value="Genomic_DNA"/>
</dbReference>
<dbReference type="Gene3D" id="1.20.58.1160">
    <property type="match status" value="1"/>
</dbReference>
<dbReference type="Proteomes" id="UP000641025">
    <property type="component" value="Unassembled WGS sequence"/>
</dbReference>
<sequence>MKTIWLSLLLLSLLTPTAAPAAFYQWTDAEGVVHFTDNRNHIPTQYREKAHRVEVSDTAPTVVSPDANAVSRPAPTVTAKPGGHDERWWRNRFKELRVELKALQDQRTGLEQQLVELRRKRTIFQRARDREAINAMQAQVSTVDAKISEMLNRIAALDLAAAQAAVPVEWRQ</sequence>
<proteinExistence type="predicted"/>
<evidence type="ECO:0000259" key="3">
    <source>
        <dbReference type="Pfam" id="PF13511"/>
    </source>
</evidence>
<gene>
    <name evidence="4" type="ORF">JFN90_08535</name>
</gene>
<evidence type="ECO:0000313" key="4">
    <source>
        <dbReference type="EMBL" id="MBJ6800181.1"/>
    </source>
</evidence>
<keyword evidence="2" id="KW-0732">Signal</keyword>